<dbReference type="EMBL" id="FXAY01000002">
    <property type="protein sequence ID" value="SMG29213.1"/>
    <property type="molecule type" value="Genomic_DNA"/>
</dbReference>
<feature type="transmembrane region" description="Helical" evidence="1">
    <location>
        <begin position="57"/>
        <end position="77"/>
    </location>
</feature>
<feature type="transmembrane region" description="Helical" evidence="1">
    <location>
        <begin position="97"/>
        <end position="116"/>
    </location>
</feature>
<dbReference type="Proteomes" id="UP000193244">
    <property type="component" value="Unassembled WGS sequence"/>
</dbReference>
<reference evidence="3" key="1">
    <citation type="submission" date="2017-04" db="EMBL/GenBank/DDBJ databases">
        <authorList>
            <person name="Varghese N."/>
            <person name="Submissions S."/>
        </authorList>
    </citation>
    <scope>NUCLEOTIDE SEQUENCE [LARGE SCALE GENOMIC DNA]</scope>
    <source>
        <strain evidence="3">VKM Ac-2510</strain>
    </source>
</reference>
<gene>
    <name evidence="2" type="ORF">SAMN06296010_1551</name>
</gene>
<evidence type="ECO:0000313" key="2">
    <source>
        <dbReference type="EMBL" id="SMG29213.1"/>
    </source>
</evidence>
<organism evidence="2 3">
    <name type="scientific">Agreia pratensis</name>
    <dbReference type="NCBI Taxonomy" id="150121"/>
    <lineage>
        <taxon>Bacteria</taxon>
        <taxon>Bacillati</taxon>
        <taxon>Actinomycetota</taxon>
        <taxon>Actinomycetes</taxon>
        <taxon>Micrococcales</taxon>
        <taxon>Microbacteriaceae</taxon>
        <taxon>Agreia</taxon>
    </lineage>
</organism>
<evidence type="ECO:0000313" key="3">
    <source>
        <dbReference type="Proteomes" id="UP000193244"/>
    </source>
</evidence>
<keyword evidence="1" id="KW-0472">Membrane</keyword>
<name>A0A1X7JMV5_9MICO</name>
<keyword evidence="3" id="KW-1185">Reference proteome</keyword>
<feature type="transmembrane region" description="Helical" evidence="1">
    <location>
        <begin position="358"/>
        <end position="379"/>
    </location>
</feature>
<keyword evidence="1" id="KW-1133">Transmembrane helix</keyword>
<evidence type="ECO:0008006" key="4">
    <source>
        <dbReference type="Google" id="ProtNLM"/>
    </source>
</evidence>
<protein>
    <recommendedName>
        <fullName evidence="4">DUF3137 domain-containing protein</fullName>
    </recommendedName>
</protein>
<dbReference type="AlphaFoldDB" id="A0A1X7JMV5"/>
<keyword evidence="1" id="KW-0812">Transmembrane</keyword>
<proteinExistence type="predicted"/>
<sequence>MLGTGRSIVERGQAGLIAECADIVVRVMLDTSPLTAPIDRRELRAFRRTLPSSVRPGIASFFLPVAFILLFPVLLIFLDGGWAFGDDLSSLDLSGRIVPYLVMPLFGIVLLARALLRRNGVRSFRLDRFARANSFAYTARVDGPRLPGMIFARQGETSAFSTDLVRRESDPSFVVANHTLATGSGKERKEYRWGYVALRLNTPLPHIVLDAQRNNSWGKSSLPVALVSRQRLSLEGDFDRYFALYCPEGYEADALYLFTPDIMARLIDSAALFDVEIIDDYVFLYSTEEVSTLDPARWQQVLAAVDIFSRRVAQWERWRDDRIEVDARAEKKGDAVPYSARRTGVASQGRRLARRSNLWHIVLIIPVLIVLYGIFSAMFR</sequence>
<accession>A0A1X7JMV5</accession>
<evidence type="ECO:0000256" key="1">
    <source>
        <dbReference type="SAM" id="Phobius"/>
    </source>
</evidence>